<proteinExistence type="inferred from homology"/>
<evidence type="ECO:0000313" key="9">
    <source>
        <dbReference type="Proteomes" id="UP000029452"/>
    </source>
</evidence>
<dbReference type="EMBL" id="JPGK01000004">
    <property type="protein sequence ID" value="KGA94069.1"/>
    <property type="molecule type" value="Genomic_DNA"/>
</dbReference>
<evidence type="ECO:0000256" key="2">
    <source>
        <dbReference type="ARBA" id="ARBA00006679"/>
    </source>
</evidence>
<evidence type="ECO:0000256" key="4">
    <source>
        <dbReference type="ARBA" id="ARBA00022692"/>
    </source>
</evidence>
<dbReference type="InterPro" id="IPR051907">
    <property type="entry name" value="DoxX-like_oxidoreductase"/>
</dbReference>
<evidence type="ECO:0000256" key="1">
    <source>
        <dbReference type="ARBA" id="ARBA00004651"/>
    </source>
</evidence>
<dbReference type="InterPro" id="IPR032808">
    <property type="entry name" value="DoxX"/>
</dbReference>
<evidence type="ECO:0000256" key="6">
    <source>
        <dbReference type="ARBA" id="ARBA00023136"/>
    </source>
</evidence>
<dbReference type="Proteomes" id="UP000029452">
    <property type="component" value="Unassembled WGS sequence"/>
</dbReference>
<sequence length="150" mass="16362">MKAFFSTNDFLSLTIIRIGVGAVLLPHGFQKLLGWFGGFGWGPTIGFFSHSLHIPVFLTVLVILGESLGSVAMLMGFMTRFVATGYILIMLGAIDLVHWQNGFFMNWFGKQAGEGFEYHLLVIAMAASLLVGGGGKWSLDGVIARYLDRA</sequence>
<dbReference type="GO" id="GO:0005886">
    <property type="term" value="C:plasma membrane"/>
    <property type="evidence" value="ECO:0007669"/>
    <property type="project" value="UniProtKB-SubCell"/>
</dbReference>
<dbReference type="Pfam" id="PF07681">
    <property type="entry name" value="DoxX"/>
    <property type="match status" value="1"/>
</dbReference>
<dbReference type="PANTHER" id="PTHR33452:SF1">
    <property type="entry name" value="INNER MEMBRANE PROTEIN YPHA-RELATED"/>
    <property type="match status" value="1"/>
</dbReference>
<accession>A0A094X6B1</accession>
<dbReference type="OrthoDB" id="346004at2"/>
<name>A0A094X6B1_9BACT</name>
<protein>
    <submittedName>
        <fullName evidence="8">Membrane protein 2</fullName>
    </submittedName>
</protein>
<comment type="subcellular location">
    <subcellularLocation>
        <location evidence="1">Cell membrane</location>
        <topology evidence="1">Multi-pass membrane protein</topology>
    </subcellularLocation>
</comment>
<keyword evidence="3" id="KW-1003">Cell membrane</keyword>
<organism evidence="8 9">
    <name type="scientific">Leptospirillum ferriphilum</name>
    <dbReference type="NCBI Taxonomy" id="178606"/>
    <lineage>
        <taxon>Bacteria</taxon>
        <taxon>Pseudomonadati</taxon>
        <taxon>Nitrospirota</taxon>
        <taxon>Nitrospiria</taxon>
        <taxon>Nitrospirales</taxon>
        <taxon>Nitrospiraceae</taxon>
        <taxon>Leptospirillum</taxon>
    </lineage>
</organism>
<comment type="similarity">
    <text evidence="2">Belongs to the DoxX family.</text>
</comment>
<feature type="transmembrane region" description="Helical" evidence="7">
    <location>
        <begin position="45"/>
        <end position="65"/>
    </location>
</feature>
<dbReference type="AlphaFoldDB" id="A0A094X6B1"/>
<gene>
    <name evidence="8" type="ORF">LptCag_0695</name>
</gene>
<dbReference type="PATRIC" id="fig|178606.4.peg.1228"/>
<dbReference type="OMA" id="AWFGGYG"/>
<keyword evidence="4 7" id="KW-0812">Transmembrane</keyword>
<evidence type="ECO:0000256" key="5">
    <source>
        <dbReference type="ARBA" id="ARBA00022989"/>
    </source>
</evidence>
<keyword evidence="6 7" id="KW-0472">Membrane</keyword>
<feature type="transmembrane region" description="Helical" evidence="7">
    <location>
        <begin position="118"/>
        <end position="139"/>
    </location>
</feature>
<reference evidence="8 9" key="1">
    <citation type="submission" date="2014-06" db="EMBL/GenBank/DDBJ databases">
        <title>Draft genome sequence of iron oxidizing acidophile Leptospirillum ferriphilum DSM14647.</title>
        <authorList>
            <person name="Cardenas J.P."/>
            <person name="Lazcano M."/>
            <person name="Ossandon F.J."/>
            <person name="Corbett M."/>
            <person name="Holmes D.S."/>
            <person name="Watkin E."/>
        </authorList>
    </citation>
    <scope>NUCLEOTIDE SEQUENCE [LARGE SCALE GENOMIC DNA]</scope>
    <source>
        <strain evidence="8 9">DSM 14647</strain>
    </source>
</reference>
<dbReference type="RefSeq" id="WP_014961780.1">
    <property type="nucleotide sequence ID" value="NZ_JPGK01000004.1"/>
</dbReference>
<keyword evidence="5 7" id="KW-1133">Transmembrane helix</keyword>
<evidence type="ECO:0000256" key="3">
    <source>
        <dbReference type="ARBA" id="ARBA00022475"/>
    </source>
</evidence>
<dbReference type="PANTHER" id="PTHR33452">
    <property type="entry name" value="OXIDOREDUCTASE CATD-RELATED"/>
    <property type="match status" value="1"/>
</dbReference>
<evidence type="ECO:0000256" key="7">
    <source>
        <dbReference type="SAM" id="Phobius"/>
    </source>
</evidence>
<comment type="caution">
    <text evidence="8">The sequence shown here is derived from an EMBL/GenBank/DDBJ whole genome shotgun (WGS) entry which is preliminary data.</text>
</comment>
<evidence type="ECO:0000313" key="8">
    <source>
        <dbReference type="EMBL" id="KGA94069.1"/>
    </source>
</evidence>
<feature type="transmembrane region" description="Helical" evidence="7">
    <location>
        <begin position="77"/>
        <end position="98"/>
    </location>
</feature>